<evidence type="ECO:0000256" key="3">
    <source>
        <dbReference type="ARBA" id="ARBA00022723"/>
    </source>
</evidence>
<evidence type="ECO:0000259" key="10">
    <source>
        <dbReference type="PROSITE" id="PS50053"/>
    </source>
</evidence>
<dbReference type="InterPro" id="IPR000626">
    <property type="entry name" value="Ubiquitin-like_dom"/>
</dbReference>
<dbReference type="PANTHER" id="PTHR13312:SF0">
    <property type="entry name" value="UBIQUITIN THIOESTERASE OTU1"/>
    <property type="match status" value="1"/>
</dbReference>
<keyword evidence="7 9" id="KW-0788">Thiol protease</keyword>
<reference evidence="12" key="1">
    <citation type="submission" date="2018-03" db="EMBL/GenBank/DDBJ databases">
        <title>The relapsing fever spirochete Borrelia turicatae persists in the highly oxidative environment of its soft-bodied tick vector.</title>
        <authorList>
            <person name="Bourret T.J."/>
            <person name="Boyle W.K."/>
            <person name="Valenzuela J.G."/>
            <person name="Oliveira F."/>
            <person name="Lopez J.E."/>
        </authorList>
    </citation>
    <scope>NUCLEOTIDE SEQUENCE</scope>
    <source>
        <strain evidence="12">Kansas strain/isolate</strain>
        <tissue evidence="12">Salivary glands</tissue>
    </source>
</reference>
<dbReference type="InterPro" id="IPR038765">
    <property type="entry name" value="Papain-like_cys_pep_sf"/>
</dbReference>
<proteinExistence type="predicted"/>
<feature type="domain" description="OTU" evidence="11">
    <location>
        <begin position="118"/>
        <end position="243"/>
    </location>
</feature>
<comment type="subcellular location">
    <subcellularLocation>
        <location evidence="9">Cytoplasm</location>
    </subcellularLocation>
</comment>
<comment type="catalytic activity">
    <reaction evidence="1 9">
        <text>Thiol-dependent hydrolysis of ester, thioester, amide, peptide and isopeptide bonds formed by the C-terminal Gly of ubiquitin (a 76-residue protein attached to proteins as an intracellular targeting signal).</text>
        <dbReference type="EC" id="3.4.19.12"/>
    </reaction>
</comment>
<dbReference type="Gene3D" id="3.90.70.80">
    <property type="match status" value="1"/>
</dbReference>
<evidence type="ECO:0000256" key="9">
    <source>
        <dbReference type="RuleBase" id="RU367104"/>
    </source>
</evidence>
<keyword evidence="8" id="KW-0862">Zinc</keyword>
<keyword evidence="6 9" id="KW-0378">Hydrolase</keyword>
<protein>
    <recommendedName>
        <fullName evidence="9">Ubiquitin thioesterase OTU</fullName>
        <ecNumber evidence="9">3.4.19.12</ecNumber>
    </recommendedName>
</protein>
<evidence type="ECO:0000256" key="4">
    <source>
        <dbReference type="ARBA" id="ARBA00022771"/>
    </source>
</evidence>
<dbReference type="SUPFAM" id="SSF54001">
    <property type="entry name" value="Cysteine proteinases"/>
    <property type="match status" value="1"/>
</dbReference>
<dbReference type="PANTHER" id="PTHR13312">
    <property type="entry name" value="HIV-INDUCED PROTEIN-7-LIKE PROTEASE"/>
    <property type="match status" value="1"/>
</dbReference>
<name>A0A2R5LG25_9ACAR</name>
<dbReference type="Gene3D" id="3.10.20.90">
    <property type="entry name" value="Phosphatidylinositol 3-kinase Catalytic Subunit, Chain A, domain 1"/>
    <property type="match status" value="1"/>
</dbReference>
<evidence type="ECO:0000256" key="1">
    <source>
        <dbReference type="ARBA" id="ARBA00000707"/>
    </source>
</evidence>
<dbReference type="InterPro" id="IPR003323">
    <property type="entry name" value="OTU_dom"/>
</dbReference>
<keyword evidence="2" id="KW-0645">Protease</keyword>
<dbReference type="Pfam" id="PF02338">
    <property type="entry name" value="OTU"/>
    <property type="match status" value="1"/>
</dbReference>
<dbReference type="FunFam" id="3.10.20.90:FF:000096">
    <property type="entry name" value="Ubiquitin thioesterase OTU1"/>
    <property type="match status" value="1"/>
</dbReference>
<organism evidence="12">
    <name type="scientific">Ornithodoros turicata</name>
    <dbReference type="NCBI Taxonomy" id="34597"/>
    <lineage>
        <taxon>Eukaryota</taxon>
        <taxon>Metazoa</taxon>
        <taxon>Ecdysozoa</taxon>
        <taxon>Arthropoda</taxon>
        <taxon>Chelicerata</taxon>
        <taxon>Arachnida</taxon>
        <taxon>Acari</taxon>
        <taxon>Parasitiformes</taxon>
        <taxon>Ixodida</taxon>
        <taxon>Ixodoidea</taxon>
        <taxon>Argasidae</taxon>
        <taxon>Ornithodorinae</taxon>
        <taxon>Ornithodoros</taxon>
    </lineage>
</organism>
<dbReference type="AlphaFoldDB" id="A0A2R5LG25"/>
<evidence type="ECO:0000256" key="5">
    <source>
        <dbReference type="ARBA" id="ARBA00022786"/>
    </source>
</evidence>
<dbReference type="GO" id="GO:0005634">
    <property type="term" value="C:nucleus"/>
    <property type="evidence" value="ECO:0007669"/>
    <property type="project" value="TreeGrafter"/>
</dbReference>
<keyword evidence="4" id="KW-0863">Zinc-finger</keyword>
<dbReference type="CDD" id="cd22745">
    <property type="entry name" value="OTU_OTU1"/>
    <property type="match status" value="1"/>
</dbReference>
<comment type="function">
    <text evidence="9">Hydrolase that can remove conjugated ubiquitin from proteins and may therefore play an important regulatory role at the level of protein turnover by preventing degradation.</text>
</comment>
<dbReference type="GO" id="GO:0030968">
    <property type="term" value="P:endoplasmic reticulum unfolded protein response"/>
    <property type="evidence" value="ECO:0007669"/>
    <property type="project" value="TreeGrafter"/>
</dbReference>
<evidence type="ECO:0000256" key="7">
    <source>
        <dbReference type="ARBA" id="ARBA00022807"/>
    </source>
</evidence>
<keyword evidence="3" id="KW-0479">Metal-binding</keyword>
<evidence type="ECO:0000256" key="2">
    <source>
        <dbReference type="ARBA" id="ARBA00022670"/>
    </source>
</evidence>
<feature type="domain" description="Ubiquitin-like" evidence="10">
    <location>
        <begin position="6"/>
        <end position="79"/>
    </location>
</feature>
<dbReference type="EC" id="3.4.19.12" evidence="9"/>
<sequence length="317" mass="35247">MAAKPLILRVKWKQGQFRLESLTGESTVEELKAVLYSLTGVAPIAQRLLTDFPPRPLDTSSELRKLDSLSVRSGDTIILEEDTLRPEQHQAPSCPEVRLRAPQRRAAPPLKPLEPGVLLRRVVPADNSCLFMSVYFALSGGDYDPAAGAALRQVIADTVAGDCHTYNEAFLGRPNREYCTWILNEEHWGGAIELSILSRYYMLEIVAVDAQNVRLHRFGEDAGYSSRILLLYDGIHYDPLLLESLDPSQPPRTLFSTADDSVLTMALEVAREAKASRQYTDVQNFTLRCLACDVGLVGQEQARKHAAETGHVRFGEV</sequence>
<dbReference type="InterPro" id="IPR048857">
    <property type="entry name" value="OTU1_Ubl"/>
</dbReference>
<dbReference type="SUPFAM" id="SSF54236">
    <property type="entry name" value="Ubiquitin-like"/>
    <property type="match status" value="1"/>
</dbReference>
<dbReference type="PROSITE" id="PS50802">
    <property type="entry name" value="OTU"/>
    <property type="match status" value="1"/>
</dbReference>
<dbReference type="GO" id="GO:0004843">
    <property type="term" value="F:cysteine-type deubiquitinase activity"/>
    <property type="evidence" value="ECO:0007669"/>
    <property type="project" value="UniProtKB-UniRule"/>
</dbReference>
<dbReference type="Pfam" id="PF24560">
    <property type="entry name" value="zf-C2H2_OTU1_C"/>
    <property type="match status" value="1"/>
</dbReference>
<dbReference type="GO" id="GO:0008270">
    <property type="term" value="F:zinc ion binding"/>
    <property type="evidence" value="ECO:0007669"/>
    <property type="project" value="UniProtKB-KW"/>
</dbReference>
<evidence type="ECO:0000256" key="8">
    <source>
        <dbReference type="ARBA" id="ARBA00022833"/>
    </source>
</evidence>
<dbReference type="Pfam" id="PF21403">
    <property type="entry name" value="OTU1_UBXL"/>
    <property type="match status" value="1"/>
</dbReference>
<evidence type="ECO:0000256" key="6">
    <source>
        <dbReference type="ARBA" id="ARBA00022801"/>
    </source>
</evidence>
<keyword evidence="9" id="KW-0963">Cytoplasm</keyword>
<dbReference type="PROSITE" id="PS50053">
    <property type="entry name" value="UBIQUITIN_2"/>
    <property type="match status" value="1"/>
</dbReference>
<dbReference type="GO" id="GO:0005829">
    <property type="term" value="C:cytosol"/>
    <property type="evidence" value="ECO:0007669"/>
    <property type="project" value="TreeGrafter"/>
</dbReference>
<evidence type="ECO:0000313" key="12">
    <source>
        <dbReference type="EMBL" id="MBY08418.1"/>
    </source>
</evidence>
<evidence type="ECO:0000259" key="11">
    <source>
        <dbReference type="PROSITE" id="PS50802"/>
    </source>
</evidence>
<accession>A0A2R5LG25</accession>
<keyword evidence="5 9" id="KW-0833">Ubl conjugation pathway</keyword>
<dbReference type="GO" id="GO:0016579">
    <property type="term" value="P:protein deubiquitination"/>
    <property type="evidence" value="ECO:0007669"/>
    <property type="project" value="TreeGrafter"/>
</dbReference>
<dbReference type="EMBL" id="GGLE01004292">
    <property type="protein sequence ID" value="MBY08418.1"/>
    <property type="molecule type" value="Transcribed_RNA"/>
</dbReference>
<dbReference type="GO" id="GO:0036503">
    <property type="term" value="P:ERAD pathway"/>
    <property type="evidence" value="ECO:0007669"/>
    <property type="project" value="TreeGrafter"/>
</dbReference>
<dbReference type="CDD" id="cd17059">
    <property type="entry name" value="Ubl_OTU1"/>
    <property type="match status" value="1"/>
</dbReference>
<dbReference type="InterPro" id="IPR057766">
    <property type="entry name" value="Znf-C2H2_OTU1-like_C"/>
</dbReference>
<dbReference type="InterPro" id="IPR029071">
    <property type="entry name" value="Ubiquitin-like_domsf"/>
</dbReference>